<name>A0ABV8WV48_9BACI</name>
<evidence type="ECO:0000313" key="1">
    <source>
        <dbReference type="EMBL" id="MFC4403330.1"/>
    </source>
</evidence>
<sequence length="102" mass="11491">MAIQPLVLQEVANHIIGLIDHAIVTIDDVQIDHEIYRNSIEDNVLKTFVYVDNEEGTITDVRLVDTLGRPLNLQEMHIEKGPDGLIFVFKITLLIQTEIEGG</sequence>
<dbReference type="EMBL" id="JBHSDT010000004">
    <property type="protein sequence ID" value="MFC4403330.1"/>
    <property type="molecule type" value="Genomic_DNA"/>
</dbReference>
<comment type="caution">
    <text evidence="1">The sequence shown here is derived from an EMBL/GenBank/DDBJ whole genome shotgun (WGS) entry which is preliminary data.</text>
</comment>
<evidence type="ECO:0000313" key="2">
    <source>
        <dbReference type="Proteomes" id="UP001595882"/>
    </source>
</evidence>
<dbReference type="RefSeq" id="WP_390251761.1">
    <property type="nucleotide sequence ID" value="NZ_JBHSDT010000004.1"/>
</dbReference>
<keyword evidence="2" id="KW-1185">Reference proteome</keyword>
<reference evidence="2" key="1">
    <citation type="journal article" date="2019" name="Int. J. Syst. Evol. Microbiol.">
        <title>The Global Catalogue of Microorganisms (GCM) 10K type strain sequencing project: providing services to taxonomists for standard genome sequencing and annotation.</title>
        <authorList>
            <consortium name="The Broad Institute Genomics Platform"/>
            <consortium name="The Broad Institute Genome Sequencing Center for Infectious Disease"/>
            <person name="Wu L."/>
            <person name="Ma J."/>
        </authorList>
    </citation>
    <scope>NUCLEOTIDE SEQUENCE [LARGE SCALE GENOMIC DNA]</scope>
    <source>
        <strain evidence="2">CCUG 37865</strain>
    </source>
</reference>
<gene>
    <name evidence="1" type="ORF">ACFOY7_09590</name>
</gene>
<proteinExistence type="predicted"/>
<dbReference type="Proteomes" id="UP001595882">
    <property type="component" value="Unassembled WGS sequence"/>
</dbReference>
<accession>A0ABV8WV48</accession>
<organism evidence="1 2">
    <name type="scientific">Gracilibacillus xinjiangensis</name>
    <dbReference type="NCBI Taxonomy" id="1193282"/>
    <lineage>
        <taxon>Bacteria</taxon>
        <taxon>Bacillati</taxon>
        <taxon>Bacillota</taxon>
        <taxon>Bacilli</taxon>
        <taxon>Bacillales</taxon>
        <taxon>Bacillaceae</taxon>
        <taxon>Gracilibacillus</taxon>
    </lineage>
</organism>
<protein>
    <submittedName>
        <fullName evidence="1">Uncharacterized protein</fullName>
    </submittedName>
</protein>